<name>A0A434A2R8_9FLAO</name>
<evidence type="ECO:0000256" key="2">
    <source>
        <dbReference type="ARBA" id="ARBA00022692"/>
    </source>
</evidence>
<evidence type="ECO:0008006" key="8">
    <source>
        <dbReference type="Google" id="ProtNLM"/>
    </source>
</evidence>
<keyword evidence="2 5" id="KW-0812">Transmembrane</keyword>
<evidence type="ECO:0000256" key="5">
    <source>
        <dbReference type="SAM" id="Phobius"/>
    </source>
</evidence>
<organism evidence="6 7">
    <name type="scientific">Flavobacterium cupreum</name>
    <dbReference type="NCBI Taxonomy" id="2133766"/>
    <lineage>
        <taxon>Bacteria</taxon>
        <taxon>Pseudomonadati</taxon>
        <taxon>Bacteroidota</taxon>
        <taxon>Flavobacteriia</taxon>
        <taxon>Flavobacteriales</taxon>
        <taxon>Flavobacteriaceae</taxon>
        <taxon>Flavobacterium</taxon>
    </lineage>
</organism>
<evidence type="ECO:0000256" key="4">
    <source>
        <dbReference type="ARBA" id="ARBA00023136"/>
    </source>
</evidence>
<dbReference type="OrthoDB" id="669459at2"/>
<evidence type="ECO:0000313" key="6">
    <source>
        <dbReference type="EMBL" id="RUT68698.1"/>
    </source>
</evidence>
<evidence type="ECO:0000313" key="7">
    <source>
        <dbReference type="Proteomes" id="UP000288102"/>
    </source>
</evidence>
<feature type="transmembrane region" description="Helical" evidence="5">
    <location>
        <begin position="49"/>
        <end position="65"/>
    </location>
</feature>
<feature type="transmembrane region" description="Helical" evidence="5">
    <location>
        <begin position="77"/>
        <end position="98"/>
    </location>
</feature>
<dbReference type="GO" id="GO:0016020">
    <property type="term" value="C:membrane"/>
    <property type="evidence" value="ECO:0007669"/>
    <property type="project" value="UniProtKB-SubCell"/>
</dbReference>
<accession>A0A434A2R8</accession>
<dbReference type="Pfam" id="PF05105">
    <property type="entry name" value="Phage_holin_4_1"/>
    <property type="match status" value="1"/>
</dbReference>
<dbReference type="InterPro" id="IPR006480">
    <property type="entry name" value="Phage_holin_4_1"/>
</dbReference>
<keyword evidence="3 5" id="KW-1133">Transmembrane helix</keyword>
<dbReference type="AlphaFoldDB" id="A0A434A2R8"/>
<dbReference type="Proteomes" id="UP000288102">
    <property type="component" value="Unassembled WGS sequence"/>
</dbReference>
<proteinExistence type="predicted"/>
<keyword evidence="4 5" id="KW-0472">Membrane</keyword>
<feature type="transmembrane region" description="Helical" evidence="5">
    <location>
        <begin position="12"/>
        <end position="28"/>
    </location>
</feature>
<dbReference type="EMBL" id="QWDM01000015">
    <property type="protein sequence ID" value="RUT68698.1"/>
    <property type="molecule type" value="Genomic_DNA"/>
</dbReference>
<protein>
    <recommendedName>
        <fullName evidence="8">Holin</fullName>
    </recommendedName>
</protein>
<reference evidence="7" key="1">
    <citation type="journal article" date="2019" name="Syst. Appl. Microbiol.">
        <title>Flavobacterium circumlabens sp. nov. and Flavobacterium cupreum sp. nov., two psychrotrophic species isolated from Antarctic environmental samples.</title>
        <authorList>
            <person name="Kralova S."/>
            <person name="Busse H.-J."/>
            <person name="Svec P."/>
            <person name="Maslanova I."/>
            <person name="Stankova E."/>
            <person name="Bartak M."/>
            <person name="Sedlacek I."/>
        </authorList>
    </citation>
    <scope>NUCLEOTIDE SEQUENCE [LARGE SCALE GENOMIC DNA]</scope>
    <source>
        <strain evidence="7">CCM 8825</strain>
    </source>
</reference>
<dbReference type="RefSeq" id="WP_127340138.1">
    <property type="nucleotide sequence ID" value="NZ_QWDM01000015.1"/>
</dbReference>
<comment type="subcellular location">
    <subcellularLocation>
        <location evidence="1">Membrane</location>
        <topology evidence="1">Multi-pass membrane protein</topology>
    </subcellularLocation>
</comment>
<evidence type="ECO:0000256" key="1">
    <source>
        <dbReference type="ARBA" id="ARBA00004141"/>
    </source>
</evidence>
<sequence>MILQYIPDGSLLIGLFIFCALDFVFGVTKATLTKTIRTSEGFRKTFTKFMQYGGSIIIGMVLLNIKSVSASKFGDQYSGLFGDSMIGIMIYIEVVSIFENMEVIGNNNDFVKYFVRPVRRLITFQIKNLFSDTGNVITK</sequence>
<evidence type="ECO:0000256" key="3">
    <source>
        <dbReference type="ARBA" id="ARBA00022989"/>
    </source>
</evidence>
<comment type="caution">
    <text evidence="6">The sequence shown here is derived from an EMBL/GenBank/DDBJ whole genome shotgun (WGS) entry which is preliminary data.</text>
</comment>
<keyword evidence="7" id="KW-1185">Reference proteome</keyword>
<gene>
    <name evidence="6" type="ORF">D0817_20270</name>
</gene>